<gene>
    <name evidence="9" type="ORF">K489DRAFT_298917</name>
</gene>
<evidence type="ECO:0000256" key="1">
    <source>
        <dbReference type="ARBA" id="ARBA00004370"/>
    </source>
</evidence>
<evidence type="ECO:0000256" key="6">
    <source>
        <dbReference type="ARBA" id="ARBA00023004"/>
    </source>
</evidence>
<dbReference type="GO" id="GO:0006099">
    <property type="term" value="P:tricarboxylic acid cycle"/>
    <property type="evidence" value="ECO:0007669"/>
    <property type="project" value="InterPro"/>
</dbReference>
<sequence>ILIRQRLHRVSTPHLSIYSWQITWVFSISTRIKGLIMSGGLYTFDAAHVVSPYFGCYMSAEALAASFSTWPVALKFAVKALVAWSFTFDGSNGSRHLSRDAAMITTSQVMRTGWEVVALSLTAAL</sequence>
<dbReference type="GO" id="GO:0005739">
    <property type="term" value="C:mitochondrion"/>
    <property type="evidence" value="ECO:0007669"/>
    <property type="project" value="GOC"/>
</dbReference>
<keyword evidence="2" id="KW-0349">Heme</keyword>
<keyword evidence="5" id="KW-1133">Transmembrane helix</keyword>
<dbReference type="Proteomes" id="UP000504637">
    <property type="component" value="Unplaced"/>
</dbReference>
<evidence type="ECO:0000313" key="9">
    <source>
        <dbReference type="RefSeq" id="XP_033456157.1"/>
    </source>
</evidence>
<dbReference type="RefSeq" id="XP_033456157.1">
    <property type="nucleotide sequence ID" value="XM_033600364.1"/>
</dbReference>
<dbReference type="InterPro" id="IPR000701">
    <property type="entry name" value="SuccDH_FuR_B_TM-su"/>
</dbReference>
<keyword evidence="3" id="KW-0812">Transmembrane</keyword>
<evidence type="ECO:0000256" key="3">
    <source>
        <dbReference type="ARBA" id="ARBA00022692"/>
    </source>
</evidence>
<keyword evidence="4" id="KW-0479">Metal-binding</keyword>
<name>A0A6J3LTK7_9PEZI</name>
<dbReference type="GO" id="GO:0006121">
    <property type="term" value="P:mitochondrial electron transport, succinate to ubiquinone"/>
    <property type="evidence" value="ECO:0007669"/>
    <property type="project" value="TreeGrafter"/>
</dbReference>
<reference evidence="9" key="1">
    <citation type="submission" date="2020-01" db="EMBL/GenBank/DDBJ databases">
        <authorList>
            <consortium name="DOE Joint Genome Institute"/>
            <person name="Haridas S."/>
            <person name="Albert R."/>
            <person name="Binder M."/>
            <person name="Bloem J."/>
            <person name="Labutti K."/>
            <person name="Salamov A."/>
            <person name="Andreopoulos B."/>
            <person name="Baker S.E."/>
            <person name="Barry K."/>
            <person name="Bills G."/>
            <person name="Bluhm B.H."/>
            <person name="Cannon C."/>
            <person name="Castanera R."/>
            <person name="Culley D.E."/>
            <person name="Daum C."/>
            <person name="Ezra D."/>
            <person name="Gonzalez J.B."/>
            <person name="Henrissat B."/>
            <person name="Kuo A."/>
            <person name="Liang C."/>
            <person name="Lipzen A."/>
            <person name="Lutzoni F."/>
            <person name="Magnuson J."/>
            <person name="Mondo S."/>
            <person name="Nolan M."/>
            <person name="Ohm R."/>
            <person name="Pangilinan J."/>
            <person name="Park H.-J."/>
            <person name="Ramirez L."/>
            <person name="Alfaro M."/>
            <person name="Sun H."/>
            <person name="Tritt A."/>
            <person name="Yoshinaga Y."/>
            <person name="Zwiers L.-H."/>
            <person name="Turgeon B.G."/>
            <person name="Goodwin S.B."/>
            <person name="Spatafora J.W."/>
            <person name="Crous P.W."/>
            <person name="Grigoriev I.V."/>
        </authorList>
    </citation>
    <scope>NUCLEOTIDE SEQUENCE</scope>
    <source>
        <strain evidence="9">CBS 342.82</strain>
    </source>
</reference>
<evidence type="ECO:0000256" key="2">
    <source>
        <dbReference type="ARBA" id="ARBA00022617"/>
    </source>
</evidence>
<dbReference type="GO" id="GO:0016020">
    <property type="term" value="C:membrane"/>
    <property type="evidence" value="ECO:0007669"/>
    <property type="project" value="UniProtKB-SubCell"/>
</dbReference>
<dbReference type="Pfam" id="PF01127">
    <property type="entry name" value="Sdh_cyt"/>
    <property type="match status" value="1"/>
</dbReference>
<dbReference type="Gene3D" id="1.20.1300.10">
    <property type="entry name" value="Fumarate reductase/succinate dehydrogenase, transmembrane subunit"/>
    <property type="match status" value="1"/>
</dbReference>
<dbReference type="PANTHER" id="PTHR10978">
    <property type="entry name" value="SUCCINATE DEHYDROGENASE CYTOCHROME B560 SUBUNIT"/>
    <property type="match status" value="1"/>
</dbReference>
<comment type="subcellular location">
    <subcellularLocation>
        <location evidence="1">Membrane</location>
    </subcellularLocation>
</comment>
<feature type="non-terminal residue" evidence="9">
    <location>
        <position position="1"/>
    </location>
</feature>
<dbReference type="InterPro" id="IPR014314">
    <property type="entry name" value="Succ_DH_cytb556"/>
</dbReference>
<organism evidence="9">
    <name type="scientific">Dissoconium aciculare CBS 342.82</name>
    <dbReference type="NCBI Taxonomy" id="1314786"/>
    <lineage>
        <taxon>Eukaryota</taxon>
        <taxon>Fungi</taxon>
        <taxon>Dikarya</taxon>
        <taxon>Ascomycota</taxon>
        <taxon>Pezizomycotina</taxon>
        <taxon>Dothideomycetes</taxon>
        <taxon>Dothideomycetidae</taxon>
        <taxon>Mycosphaerellales</taxon>
        <taxon>Dissoconiaceae</taxon>
        <taxon>Dissoconium</taxon>
    </lineage>
</organism>
<proteinExistence type="predicted"/>
<keyword evidence="7" id="KW-0472">Membrane</keyword>
<evidence type="ECO:0000256" key="5">
    <source>
        <dbReference type="ARBA" id="ARBA00022989"/>
    </source>
</evidence>
<accession>A0A6J3LTK7</accession>
<keyword evidence="6" id="KW-0408">Iron</keyword>
<dbReference type="AlphaFoldDB" id="A0A6J3LTK7"/>
<dbReference type="InterPro" id="IPR034804">
    <property type="entry name" value="SQR/QFR_C/D"/>
</dbReference>
<dbReference type="SUPFAM" id="SSF81343">
    <property type="entry name" value="Fumarate reductase respiratory complex transmembrane subunits"/>
    <property type="match status" value="1"/>
</dbReference>
<evidence type="ECO:0000313" key="8">
    <source>
        <dbReference type="Proteomes" id="UP000504637"/>
    </source>
</evidence>
<feature type="non-terminal residue" evidence="9">
    <location>
        <position position="125"/>
    </location>
</feature>
<dbReference type="OrthoDB" id="3647259at2759"/>
<reference evidence="9" key="3">
    <citation type="submission" date="2025-08" db="UniProtKB">
        <authorList>
            <consortium name="RefSeq"/>
        </authorList>
    </citation>
    <scope>IDENTIFICATION</scope>
    <source>
        <strain evidence="9">CBS 342.82</strain>
    </source>
</reference>
<dbReference type="GO" id="GO:0009055">
    <property type="term" value="F:electron transfer activity"/>
    <property type="evidence" value="ECO:0007669"/>
    <property type="project" value="InterPro"/>
</dbReference>
<dbReference type="PANTHER" id="PTHR10978:SF5">
    <property type="entry name" value="SUCCINATE DEHYDROGENASE CYTOCHROME B560 SUBUNIT, MITOCHONDRIAL"/>
    <property type="match status" value="1"/>
</dbReference>
<dbReference type="CDD" id="cd03499">
    <property type="entry name" value="SQR_TypeC_SdhC"/>
    <property type="match status" value="1"/>
</dbReference>
<dbReference type="GeneID" id="54358164"/>
<dbReference type="PIRSF" id="PIRSF000178">
    <property type="entry name" value="SDH_cyt_b560"/>
    <property type="match status" value="1"/>
</dbReference>
<evidence type="ECO:0000256" key="4">
    <source>
        <dbReference type="ARBA" id="ARBA00022723"/>
    </source>
</evidence>
<reference evidence="9" key="2">
    <citation type="submission" date="2020-04" db="EMBL/GenBank/DDBJ databases">
        <authorList>
            <consortium name="NCBI Genome Project"/>
        </authorList>
    </citation>
    <scope>NUCLEOTIDE SEQUENCE</scope>
    <source>
        <strain evidence="9">CBS 342.82</strain>
    </source>
</reference>
<evidence type="ECO:0000256" key="7">
    <source>
        <dbReference type="ARBA" id="ARBA00023136"/>
    </source>
</evidence>
<dbReference type="GO" id="GO:0046872">
    <property type="term" value="F:metal ion binding"/>
    <property type="evidence" value="ECO:0007669"/>
    <property type="project" value="UniProtKB-KW"/>
</dbReference>
<protein>
    <submittedName>
        <fullName evidence="9">Uncharacterized protein</fullName>
    </submittedName>
</protein>
<keyword evidence="8" id="KW-1185">Reference proteome</keyword>